<dbReference type="Proteomes" id="UP000541444">
    <property type="component" value="Unassembled WGS sequence"/>
</dbReference>
<dbReference type="GO" id="GO:0009507">
    <property type="term" value="C:chloroplast"/>
    <property type="evidence" value="ECO:0007669"/>
    <property type="project" value="TreeGrafter"/>
</dbReference>
<dbReference type="AlphaFoldDB" id="A0A7J7L0Z4"/>
<reference evidence="1 2" key="1">
    <citation type="journal article" date="2020" name="IScience">
        <title>Genome Sequencing of the Endangered Kingdonia uniflora (Circaeasteraceae, Ranunculales) Reveals Potential Mechanisms of Evolutionary Specialization.</title>
        <authorList>
            <person name="Sun Y."/>
            <person name="Deng T."/>
            <person name="Zhang A."/>
            <person name="Moore M.J."/>
            <person name="Landis J.B."/>
            <person name="Lin N."/>
            <person name="Zhang H."/>
            <person name="Zhang X."/>
            <person name="Huang J."/>
            <person name="Zhang X."/>
            <person name="Sun H."/>
            <person name="Wang H."/>
        </authorList>
    </citation>
    <scope>NUCLEOTIDE SEQUENCE [LARGE SCALE GENOMIC DNA]</scope>
    <source>
        <strain evidence="1">TB1705</strain>
        <tissue evidence="1">Leaf</tissue>
    </source>
</reference>
<dbReference type="OrthoDB" id="1895912at2759"/>
<evidence type="ECO:0000313" key="2">
    <source>
        <dbReference type="Proteomes" id="UP000541444"/>
    </source>
</evidence>
<protein>
    <submittedName>
        <fullName evidence="1">Uncharacterized protein</fullName>
    </submittedName>
</protein>
<evidence type="ECO:0000313" key="1">
    <source>
        <dbReference type="EMBL" id="KAF6136273.1"/>
    </source>
</evidence>
<keyword evidence="2" id="KW-1185">Reference proteome</keyword>
<dbReference type="EMBL" id="JACGCM010002752">
    <property type="protein sequence ID" value="KAF6136273.1"/>
    <property type="molecule type" value="Genomic_DNA"/>
</dbReference>
<proteinExistence type="predicted"/>
<sequence length="325" mass="36228">MVPPAQDMFGDHYLDWLGGQGWVDGQQFLIDHISYDLYWARVSTPYILLDYSRIINDDVIGPRAIRGWIIPQRFLDVPCLSDIPGVPSAGLYHDTENRRNRLKLVLISLSTMAFGAATTTTLFISSTLITPPPPKPPTQTSFPQQHFSLLNLETPRRNVLLLYLLSLFPSALTQPSPATAFEIGFSGPKDWLREQKKKASQFVLSPIDASRESIRSVYLQLSNDSGYPNKDLSEVQGLIRSAARDCVPQERNSFVSFQASTGVEVCTFRLIVNNAASLLDDKDSRKLEAEAMLSDLIRSFTSLEGVASDADLQMASNRSDQSIRN</sequence>
<dbReference type="PANTHER" id="PTHR36398:SF1">
    <property type="entry name" value="PLASMA MEMBRANE FUSION PROTEIN"/>
    <property type="match status" value="1"/>
</dbReference>
<name>A0A7J7L0Z4_9MAGN</name>
<comment type="caution">
    <text evidence="1">The sequence shown here is derived from an EMBL/GenBank/DDBJ whole genome shotgun (WGS) entry which is preliminary data.</text>
</comment>
<dbReference type="PANTHER" id="PTHR36398">
    <property type="entry name" value="PLASMA MEMBRANE FUSION PROTEIN"/>
    <property type="match status" value="1"/>
</dbReference>
<accession>A0A7J7L0Z4</accession>
<organism evidence="1 2">
    <name type="scientific">Kingdonia uniflora</name>
    <dbReference type="NCBI Taxonomy" id="39325"/>
    <lineage>
        <taxon>Eukaryota</taxon>
        <taxon>Viridiplantae</taxon>
        <taxon>Streptophyta</taxon>
        <taxon>Embryophyta</taxon>
        <taxon>Tracheophyta</taxon>
        <taxon>Spermatophyta</taxon>
        <taxon>Magnoliopsida</taxon>
        <taxon>Ranunculales</taxon>
        <taxon>Circaeasteraceae</taxon>
        <taxon>Kingdonia</taxon>
    </lineage>
</organism>
<gene>
    <name evidence="1" type="ORF">GIB67_042758</name>
</gene>